<protein>
    <recommendedName>
        <fullName evidence="2">N-acetylmuramoyl-L-alanine amidase</fullName>
        <ecNumber evidence="2">3.5.1.28</ecNumber>
    </recommendedName>
</protein>
<dbReference type="InterPro" id="IPR036505">
    <property type="entry name" value="Amidase/PGRP_sf"/>
</dbReference>
<comment type="catalytic activity">
    <reaction evidence="1">
        <text>Hydrolyzes the link between N-acetylmuramoyl residues and L-amino acid residues in certain cell-wall glycopeptides.</text>
        <dbReference type="EC" id="3.5.1.28"/>
    </reaction>
</comment>
<dbReference type="InterPro" id="IPR002502">
    <property type="entry name" value="Amidase_domain"/>
</dbReference>
<dbReference type="Pfam" id="PF01510">
    <property type="entry name" value="Amidase_2"/>
    <property type="match status" value="1"/>
</dbReference>
<gene>
    <name evidence="6" type="ORF">G7084_01580</name>
</gene>
<reference evidence="6 7" key="1">
    <citation type="submission" date="2020-03" db="EMBL/GenBank/DDBJ databases">
        <title>Weissella sp. nov., isolated from Cybister lewisianus.</title>
        <authorList>
            <person name="Hyun D.-W."/>
            <person name="Bae J.-W."/>
        </authorList>
    </citation>
    <scope>NUCLEOTIDE SEQUENCE [LARGE SCALE GENOMIC DNA]</scope>
    <source>
        <strain evidence="6 7">HDW19</strain>
    </source>
</reference>
<sequence>MAEVYSNLATSLDSRPVYNGGERTRAVDFVVVHHNATTNKDVAIGTWVVGSGAFTSAHYEIANGEIIGVLGENFVAYHAGGTGGADVPKISDINNRSIGLEFLNSTGAPNWEVGDETLRSGGKLLADICIRYGLPIDRSAIKLHGEITATQCPGGLDIDKLIQYTREAAGGTGGASNEVHDNETEGMKAFKQDSSFTLNKPFKVNEVKNIYGMWQAISYEMAGGDSANWLDNGIPLALVHRTDGGDNNNVEPGAMIAFDDGYNSGTIDKYDEPTNGIYISWGGNYDGTWFDADALLNH</sequence>
<evidence type="ECO:0000313" key="6">
    <source>
        <dbReference type="EMBL" id="QIL50125.1"/>
    </source>
</evidence>
<keyword evidence="4" id="KW-0961">Cell wall biogenesis/degradation</keyword>
<name>A0A6G8AYT7_9LACO</name>
<dbReference type="Gene3D" id="3.40.80.10">
    <property type="entry name" value="Peptidoglycan recognition protein-like"/>
    <property type="match status" value="1"/>
</dbReference>
<dbReference type="GO" id="GO:0008745">
    <property type="term" value="F:N-acetylmuramoyl-L-alanine amidase activity"/>
    <property type="evidence" value="ECO:0007669"/>
    <property type="project" value="UniProtKB-EC"/>
</dbReference>
<evidence type="ECO:0000256" key="3">
    <source>
        <dbReference type="ARBA" id="ARBA00022801"/>
    </source>
</evidence>
<dbReference type="InterPro" id="IPR038263">
    <property type="entry name" value="Lytic_exo_TRD_sf"/>
</dbReference>
<dbReference type="KEGG" id="wco:G7084_01580"/>
<dbReference type="SUPFAM" id="SSF55846">
    <property type="entry name" value="N-acetylmuramoyl-L-alanine amidase-like"/>
    <property type="match status" value="1"/>
</dbReference>
<evidence type="ECO:0000256" key="4">
    <source>
        <dbReference type="ARBA" id="ARBA00023316"/>
    </source>
</evidence>
<dbReference type="GO" id="GO:0009253">
    <property type="term" value="P:peptidoglycan catabolic process"/>
    <property type="evidence" value="ECO:0007669"/>
    <property type="project" value="InterPro"/>
</dbReference>
<dbReference type="Gene3D" id="2.40.50.670">
    <property type="match status" value="1"/>
</dbReference>
<dbReference type="GO" id="GO:0071555">
    <property type="term" value="P:cell wall organization"/>
    <property type="evidence" value="ECO:0007669"/>
    <property type="project" value="UniProtKB-KW"/>
</dbReference>
<dbReference type="Proteomes" id="UP000500741">
    <property type="component" value="Chromosome"/>
</dbReference>
<dbReference type="EMBL" id="CP049888">
    <property type="protein sequence ID" value="QIL50125.1"/>
    <property type="molecule type" value="Genomic_DNA"/>
</dbReference>
<organism evidence="6 7">
    <name type="scientific">Weissella coleopterorum</name>
    <dbReference type="NCBI Taxonomy" id="2714949"/>
    <lineage>
        <taxon>Bacteria</taxon>
        <taxon>Bacillati</taxon>
        <taxon>Bacillota</taxon>
        <taxon>Bacilli</taxon>
        <taxon>Lactobacillales</taxon>
        <taxon>Lactobacillaceae</taxon>
        <taxon>Weissella</taxon>
    </lineage>
</organism>
<keyword evidence="3" id="KW-0378">Hydrolase</keyword>
<dbReference type="RefSeq" id="WP_166009421.1">
    <property type="nucleotide sequence ID" value="NZ_CP049888.1"/>
</dbReference>
<dbReference type="GO" id="GO:0009254">
    <property type="term" value="P:peptidoglycan turnover"/>
    <property type="evidence" value="ECO:0007669"/>
    <property type="project" value="TreeGrafter"/>
</dbReference>
<dbReference type="PANTHER" id="PTHR30417">
    <property type="entry name" value="N-ACETYLMURAMOYL-L-ALANINE AMIDASE AMID"/>
    <property type="match status" value="1"/>
</dbReference>
<evidence type="ECO:0000256" key="2">
    <source>
        <dbReference type="ARBA" id="ARBA00011901"/>
    </source>
</evidence>
<dbReference type="EC" id="3.5.1.28" evidence="2"/>
<accession>A0A6G8AYT7</accession>
<keyword evidence="7" id="KW-1185">Reference proteome</keyword>
<dbReference type="InterPro" id="IPR051206">
    <property type="entry name" value="NAMLAA_amidase_2"/>
</dbReference>
<feature type="domain" description="N-acetylmuramoyl-L-alanine amidase" evidence="5">
    <location>
        <begin position="15"/>
        <end position="154"/>
    </location>
</feature>
<proteinExistence type="predicted"/>
<evidence type="ECO:0000313" key="7">
    <source>
        <dbReference type="Proteomes" id="UP000500741"/>
    </source>
</evidence>
<dbReference type="AlphaFoldDB" id="A0A6G8AYT7"/>
<dbReference type="PANTHER" id="PTHR30417:SF1">
    <property type="entry name" value="N-ACETYLMURAMOYL-L-ALANINE AMIDASE AMID"/>
    <property type="match status" value="1"/>
</dbReference>
<evidence type="ECO:0000259" key="5">
    <source>
        <dbReference type="SMART" id="SM00644"/>
    </source>
</evidence>
<dbReference type="CDD" id="cd06583">
    <property type="entry name" value="PGRP"/>
    <property type="match status" value="1"/>
</dbReference>
<evidence type="ECO:0000256" key="1">
    <source>
        <dbReference type="ARBA" id="ARBA00001561"/>
    </source>
</evidence>
<dbReference type="SMART" id="SM00644">
    <property type="entry name" value="Ami_2"/>
    <property type="match status" value="1"/>
</dbReference>